<protein>
    <submittedName>
        <fullName evidence="1">Uncharacterized protein</fullName>
    </submittedName>
</protein>
<sequence length="82" mass="9158">MGVEISEHYFGSNGDQPWERRCDDSTCSHRPSHILIRFLQGKPGYLPGVRVSLVFPYALSKFCGCIGKLRYCALSDGSMPFA</sequence>
<keyword evidence="2" id="KW-1185">Reference proteome</keyword>
<evidence type="ECO:0000313" key="1">
    <source>
        <dbReference type="EMBL" id="SEE28823.1"/>
    </source>
</evidence>
<organism evidence="1 2">
    <name type="scientific">Pseudomonas costantinii</name>
    <dbReference type="NCBI Taxonomy" id="168469"/>
    <lineage>
        <taxon>Bacteria</taxon>
        <taxon>Pseudomonadati</taxon>
        <taxon>Pseudomonadota</taxon>
        <taxon>Gammaproteobacteria</taxon>
        <taxon>Pseudomonadales</taxon>
        <taxon>Pseudomonadaceae</taxon>
        <taxon>Pseudomonas</taxon>
    </lineage>
</organism>
<dbReference type="EMBL" id="FNTS01000002">
    <property type="protein sequence ID" value="SEE28823.1"/>
    <property type="molecule type" value="Genomic_DNA"/>
</dbReference>
<evidence type="ECO:0000313" key="2">
    <source>
        <dbReference type="Proteomes" id="UP000182179"/>
    </source>
</evidence>
<reference evidence="1 2" key="1">
    <citation type="submission" date="2016-10" db="EMBL/GenBank/DDBJ databases">
        <authorList>
            <person name="Varghese N."/>
            <person name="Submissions S."/>
        </authorList>
    </citation>
    <scope>NUCLEOTIDE SEQUENCE [LARGE SCALE GENOMIC DNA]</scope>
    <source>
        <strain evidence="1 2">BS2773</strain>
    </source>
</reference>
<dbReference type="Proteomes" id="UP000182179">
    <property type="component" value="Unassembled WGS sequence"/>
</dbReference>
<comment type="caution">
    <text evidence="1">The sequence shown here is derived from an EMBL/GenBank/DDBJ whole genome shotgun (WGS) entry which is preliminary data.</text>
</comment>
<gene>
    <name evidence="1" type="ORF">SAMN04515675_4782</name>
</gene>
<proteinExistence type="predicted"/>
<accession>A0A1H5HLC4</accession>
<name>A0A1H5HLC4_9PSED</name>